<keyword evidence="11" id="KW-0275">Fatty acid biosynthesis</keyword>
<comment type="subcellular location">
    <subcellularLocation>
        <location evidence="1">Cytoplasm</location>
    </subcellularLocation>
</comment>
<evidence type="ECO:0000313" key="19">
    <source>
        <dbReference type="EMBL" id="AZQ92750.1"/>
    </source>
</evidence>
<sequence length="410" mass="42352">MKRVVITGAGIVSCLGNDLDTVKEALENGRSGIRFKQEYADLGFKSCVAGSIDHDDLDTTGIDRKLKRFMSNASLYAYISALSAIKNAGLSIDTIADNPRVSVVAASGGASTADVVAAADAMREKGLRGVGAMAVPKIMASSVSAALATGLKIKGLSYSLSSACATSSHCVGHAMELIQLGKADIVLAGGGESEHWTQSCMFDAMGAMSTQYSDTPQSASRPYDKDRDGFVIAGGGGMVVVESLESAQSRGATILAEITGYGATSDGAEMVAPSGEGAVRCMQIALAQAGLASVDYINSHGTSTPLGDITELNAIATVFGGAKQTPPISSTKSMTGHSLGAVGTQELIYCLLMMNHEFIAPTINIQNLDDAAKDFDIVTQTRQTALNSIMSNSFGFGGTNAALVIQKFNN</sequence>
<comment type="similarity">
    <text evidence="3 18">Belongs to the thiolase-like superfamily. Beta-ketoacyl-ACP synthases family.</text>
</comment>
<name>A0A3A9NG75_MORCA</name>
<evidence type="ECO:0000256" key="12">
    <source>
        <dbReference type="ARBA" id="ARBA00023315"/>
    </source>
</evidence>
<evidence type="ECO:0000256" key="11">
    <source>
        <dbReference type="ARBA" id="ARBA00023160"/>
    </source>
</evidence>
<dbReference type="EC" id="2.3.1.41" evidence="5"/>
<organism evidence="19 20">
    <name type="scientific">Moraxella catarrhalis</name>
    <name type="common">Branhamella catarrhalis</name>
    <dbReference type="NCBI Taxonomy" id="480"/>
    <lineage>
        <taxon>Bacteria</taxon>
        <taxon>Pseudomonadati</taxon>
        <taxon>Pseudomonadota</taxon>
        <taxon>Gammaproteobacteria</taxon>
        <taxon>Moraxellales</taxon>
        <taxon>Moraxellaceae</taxon>
        <taxon>Moraxella</taxon>
    </lineage>
</organism>
<dbReference type="Pfam" id="PF02801">
    <property type="entry name" value="Ketoacyl-synt_C"/>
    <property type="match status" value="1"/>
</dbReference>
<dbReference type="Gene3D" id="3.40.47.10">
    <property type="match status" value="1"/>
</dbReference>
<evidence type="ECO:0000256" key="2">
    <source>
        <dbReference type="ARBA" id="ARBA00005194"/>
    </source>
</evidence>
<evidence type="ECO:0000256" key="4">
    <source>
        <dbReference type="ARBA" id="ARBA00011738"/>
    </source>
</evidence>
<evidence type="ECO:0000256" key="6">
    <source>
        <dbReference type="ARBA" id="ARBA00022490"/>
    </source>
</evidence>
<comment type="catalytic activity">
    <reaction evidence="17">
        <text>a fatty acyl-[ACP] + malonyl-[ACP] + H(+) = a 3-oxoacyl-[ACP] + holo-[ACP] + CO2</text>
        <dbReference type="Rhea" id="RHEA:22836"/>
        <dbReference type="Rhea" id="RHEA-COMP:9623"/>
        <dbReference type="Rhea" id="RHEA-COMP:9685"/>
        <dbReference type="Rhea" id="RHEA-COMP:9916"/>
        <dbReference type="Rhea" id="RHEA-COMP:14125"/>
        <dbReference type="ChEBI" id="CHEBI:15378"/>
        <dbReference type="ChEBI" id="CHEBI:16526"/>
        <dbReference type="ChEBI" id="CHEBI:64479"/>
        <dbReference type="ChEBI" id="CHEBI:78449"/>
        <dbReference type="ChEBI" id="CHEBI:78776"/>
        <dbReference type="ChEBI" id="CHEBI:138651"/>
        <dbReference type="EC" id="2.3.1.41"/>
    </reaction>
    <physiologicalReaction direction="left-to-right" evidence="17">
        <dbReference type="Rhea" id="RHEA:22837"/>
    </physiologicalReaction>
</comment>
<comment type="pathway">
    <text evidence="2">Lipid metabolism; fatty acid biosynthesis.</text>
</comment>
<evidence type="ECO:0000256" key="18">
    <source>
        <dbReference type="RuleBase" id="RU003694"/>
    </source>
</evidence>
<dbReference type="Proteomes" id="UP000280228">
    <property type="component" value="Chromosome"/>
</dbReference>
<evidence type="ECO:0000256" key="1">
    <source>
        <dbReference type="ARBA" id="ARBA00004496"/>
    </source>
</evidence>
<dbReference type="PANTHER" id="PTHR11712:SF306">
    <property type="entry name" value="3-OXOACYL-[ACYL-CARRIER-PROTEIN] SYNTHASE 1"/>
    <property type="match status" value="1"/>
</dbReference>
<evidence type="ECO:0000256" key="15">
    <source>
        <dbReference type="ARBA" id="ARBA00042143"/>
    </source>
</evidence>
<dbReference type="InterPro" id="IPR000794">
    <property type="entry name" value="Beta-ketoacyl_synthase"/>
</dbReference>
<dbReference type="InterPro" id="IPR020841">
    <property type="entry name" value="PKS_Beta-ketoAc_synthase_dom"/>
</dbReference>
<evidence type="ECO:0000256" key="7">
    <source>
        <dbReference type="ARBA" id="ARBA00022516"/>
    </source>
</evidence>
<dbReference type="InterPro" id="IPR014030">
    <property type="entry name" value="Ketoacyl_synth_N"/>
</dbReference>
<dbReference type="CDD" id="cd00834">
    <property type="entry name" value="KAS_I_II"/>
    <property type="match status" value="1"/>
</dbReference>
<dbReference type="InterPro" id="IPR014031">
    <property type="entry name" value="Ketoacyl_synth_C"/>
</dbReference>
<dbReference type="InterPro" id="IPR018201">
    <property type="entry name" value="Ketoacyl_synth_AS"/>
</dbReference>
<evidence type="ECO:0000256" key="9">
    <source>
        <dbReference type="ARBA" id="ARBA00022832"/>
    </source>
</evidence>
<keyword evidence="6" id="KW-0963">Cytoplasm</keyword>
<dbReference type="EMBL" id="CP034662">
    <property type="protein sequence ID" value="AZQ92750.1"/>
    <property type="molecule type" value="Genomic_DNA"/>
</dbReference>
<dbReference type="OMA" id="WMAGASE"/>
<evidence type="ECO:0000256" key="10">
    <source>
        <dbReference type="ARBA" id="ARBA00023098"/>
    </source>
</evidence>
<evidence type="ECO:0000256" key="3">
    <source>
        <dbReference type="ARBA" id="ARBA00008467"/>
    </source>
</evidence>
<dbReference type="SUPFAM" id="SSF53901">
    <property type="entry name" value="Thiolase-like"/>
    <property type="match status" value="2"/>
</dbReference>
<dbReference type="GO" id="GO:0005829">
    <property type="term" value="C:cytosol"/>
    <property type="evidence" value="ECO:0007669"/>
    <property type="project" value="TreeGrafter"/>
</dbReference>
<reference evidence="19 20" key="1">
    <citation type="submission" date="2018-12" db="EMBL/GenBank/DDBJ databases">
        <title>Persistence of Moraxella catarrhalis in Chronic Obstructive Pulmonary Disease and Regulation of the Hag/MID Adhesin.</title>
        <authorList>
            <person name="Murphy T."/>
            <person name="Zhao X."/>
            <person name="Vyas G."/>
            <person name="Aluvathingal J."/>
            <person name="Nadendla S."/>
            <person name="Tallon L."/>
            <person name="Tettelin H."/>
        </authorList>
    </citation>
    <scope>NUCLEOTIDE SEQUENCE [LARGE SCALE GENOMIC DNA]</scope>
    <source>
        <strain evidence="19 20">46P58B1</strain>
    </source>
</reference>
<comment type="catalytic activity">
    <reaction evidence="16">
        <text>(3Z)-decenoyl-[ACP] + malonyl-[ACP] + H(+) = 3-oxo-(5Z)-dodecenoyl-[ACP] + holo-[ACP] + CO2</text>
        <dbReference type="Rhea" id="RHEA:54940"/>
        <dbReference type="Rhea" id="RHEA-COMP:9623"/>
        <dbReference type="Rhea" id="RHEA-COMP:9685"/>
        <dbReference type="Rhea" id="RHEA-COMP:9927"/>
        <dbReference type="Rhea" id="RHEA-COMP:14042"/>
        <dbReference type="ChEBI" id="CHEBI:15378"/>
        <dbReference type="ChEBI" id="CHEBI:16526"/>
        <dbReference type="ChEBI" id="CHEBI:64479"/>
        <dbReference type="ChEBI" id="CHEBI:78449"/>
        <dbReference type="ChEBI" id="CHEBI:78798"/>
        <dbReference type="ChEBI" id="CHEBI:138410"/>
    </reaction>
    <physiologicalReaction direction="left-to-right" evidence="16">
        <dbReference type="Rhea" id="RHEA:54941"/>
    </physiologicalReaction>
</comment>
<dbReference type="PANTHER" id="PTHR11712">
    <property type="entry name" value="POLYKETIDE SYNTHASE-RELATED"/>
    <property type="match status" value="1"/>
</dbReference>
<keyword evidence="12" id="KW-0012">Acyltransferase</keyword>
<protein>
    <recommendedName>
        <fullName evidence="13">3-oxoacyl-[acyl-carrier-protein] synthase 1</fullName>
        <ecNumber evidence="5">2.3.1.41</ecNumber>
    </recommendedName>
    <alternativeName>
        <fullName evidence="14">3-oxoacyl-[acyl-carrier-protein] synthase I</fullName>
    </alternativeName>
    <alternativeName>
        <fullName evidence="15">Beta-ketoacyl-ACP synthase I</fullName>
    </alternativeName>
</protein>
<dbReference type="GO" id="GO:0004315">
    <property type="term" value="F:3-oxoacyl-[acyl-carrier-protein] synthase activity"/>
    <property type="evidence" value="ECO:0007669"/>
    <property type="project" value="UniProtKB-EC"/>
</dbReference>
<keyword evidence="9" id="KW-0276">Fatty acid metabolism</keyword>
<dbReference type="UniPathway" id="UPA00094"/>
<dbReference type="InterPro" id="IPR016039">
    <property type="entry name" value="Thiolase-like"/>
</dbReference>
<proteinExistence type="inferred from homology"/>
<dbReference type="RefSeq" id="WP_003665821.1">
    <property type="nucleotide sequence ID" value="NZ_CP034662.1"/>
</dbReference>
<keyword evidence="7" id="KW-0444">Lipid biosynthesis</keyword>
<evidence type="ECO:0000313" key="20">
    <source>
        <dbReference type="Proteomes" id="UP000280228"/>
    </source>
</evidence>
<evidence type="ECO:0000256" key="16">
    <source>
        <dbReference type="ARBA" id="ARBA00048121"/>
    </source>
</evidence>
<evidence type="ECO:0000256" key="14">
    <source>
        <dbReference type="ARBA" id="ARBA00041620"/>
    </source>
</evidence>
<comment type="subunit">
    <text evidence="4">Homodimer.</text>
</comment>
<accession>A0A3A9NG75</accession>
<evidence type="ECO:0000256" key="17">
    <source>
        <dbReference type="ARBA" id="ARBA00048506"/>
    </source>
</evidence>
<dbReference type="PROSITE" id="PS00606">
    <property type="entry name" value="KS3_1"/>
    <property type="match status" value="1"/>
</dbReference>
<dbReference type="Pfam" id="PF00109">
    <property type="entry name" value="ketoacyl-synt"/>
    <property type="match status" value="1"/>
</dbReference>
<gene>
    <name evidence="19" type="ORF">EJK53_0234</name>
</gene>
<evidence type="ECO:0000256" key="5">
    <source>
        <dbReference type="ARBA" id="ARBA00013191"/>
    </source>
</evidence>
<keyword evidence="8 18" id="KW-0808">Transferase</keyword>
<dbReference type="PROSITE" id="PS52004">
    <property type="entry name" value="KS3_2"/>
    <property type="match status" value="1"/>
</dbReference>
<keyword evidence="10" id="KW-0443">Lipid metabolism</keyword>
<dbReference type="FunFam" id="3.40.47.10:FF:000006">
    <property type="entry name" value="3-oxoacyl-[acyl-carrier-protein] synthase I"/>
    <property type="match status" value="1"/>
</dbReference>
<dbReference type="GO" id="GO:0006633">
    <property type="term" value="P:fatty acid biosynthetic process"/>
    <property type="evidence" value="ECO:0007669"/>
    <property type="project" value="UniProtKB-UniPathway"/>
</dbReference>
<dbReference type="SMART" id="SM00825">
    <property type="entry name" value="PKS_KS"/>
    <property type="match status" value="1"/>
</dbReference>
<dbReference type="AlphaFoldDB" id="A0A3A9NG75"/>
<evidence type="ECO:0000256" key="13">
    <source>
        <dbReference type="ARBA" id="ARBA00039450"/>
    </source>
</evidence>
<evidence type="ECO:0000256" key="8">
    <source>
        <dbReference type="ARBA" id="ARBA00022679"/>
    </source>
</evidence>